<reference evidence="2 3" key="1">
    <citation type="submission" date="2020-08" db="EMBL/GenBank/DDBJ databases">
        <title>Plant Genome Project.</title>
        <authorList>
            <person name="Zhang R.-G."/>
        </authorList>
    </citation>
    <scope>NUCLEOTIDE SEQUENCE [LARGE SCALE GENOMIC DNA]</scope>
    <source>
        <tissue evidence="2">Rhizome</tissue>
    </source>
</reference>
<comment type="caution">
    <text evidence="2">The sequence shown here is derived from an EMBL/GenBank/DDBJ whole genome shotgun (WGS) entry which is preliminary data.</text>
</comment>
<dbReference type="InterPro" id="IPR050390">
    <property type="entry name" value="C5-Methyltransferase"/>
</dbReference>
<feature type="domain" description="Importin N-terminal" evidence="1">
    <location>
        <begin position="29"/>
        <end position="104"/>
    </location>
</feature>
<dbReference type="EMBL" id="JACMSC010000015">
    <property type="protein sequence ID" value="KAG6487339.1"/>
    <property type="molecule type" value="Genomic_DNA"/>
</dbReference>
<dbReference type="PANTHER" id="PTHR10629">
    <property type="entry name" value="CYTOSINE-SPECIFIC METHYLTRANSFERASE"/>
    <property type="match status" value="1"/>
</dbReference>
<dbReference type="InterPro" id="IPR001494">
    <property type="entry name" value="Importin-beta_N"/>
</dbReference>
<accession>A0A8J5KQ91</accession>
<evidence type="ECO:0000313" key="3">
    <source>
        <dbReference type="Proteomes" id="UP000734854"/>
    </source>
</evidence>
<dbReference type="SMART" id="SM00913">
    <property type="entry name" value="IBN_N"/>
    <property type="match status" value="1"/>
</dbReference>
<dbReference type="Proteomes" id="UP000734854">
    <property type="component" value="Unassembled WGS sequence"/>
</dbReference>
<dbReference type="GO" id="GO:0006886">
    <property type="term" value="P:intracellular protein transport"/>
    <property type="evidence" value="ECO:0007669"/>
    <property type="project" value="InterPro"/>
</dbReference>
<dbReference type="Pfam" id="PF03810">
    <property type="entry name" value="IBN_N"/>
    <property type="match status" value="1"/>
</dbReference>
<dbReference type="GO" id="GO:0003677">
    <property type="term" value="F:DNA binding"/>
    <property type="evidence" value="ECO:0007669"/>
    <property type="project" value="TreeGrafter"/>
</dbReference>
<dbReference type="SUPFAM" id="SSF48371">
    <property type="entry name" value="ARM repeat"/>
    <property type="match status" value="1"/>
</dbReference>
<dbReference type="AlphaFoldDB" id="A0A8J5KQ91"/>
<evidence type="ECO:0000313" key="2">
    <source>
        <dbReference type="EMBL" id="KAG6487339.1"/>
    </source>
</evidence>
<name>A0A8J5KQ91_ZINOF</name>
<dbReference type="PROSITE" id="PS50166">
    <property type="entry name" value="IMPORTIN_B_NT"/>
    <property type="match status" value="1"/>
</dbReference>
<keyword evidence="3" id="KW-1185">Reference proteome</keyword>
<dbReference type="Gene3D" id="1.25.10.10">
    <property type="entry name" value="Leucine-rich Repeat Variant"/>
    <property type="match status" value="1"/>
</dbReference>
<organism evidence="2 3">
    <name type="scientific">Zingiber officinale</name>
    <name type="common">Ginger</name>
    <name type="synonym">Amomum zingiber</name>
    <dbReference type="NCBI Taxonomy" id="94328"/>
    <lineage>
        <taxon>Eukaryota</taxon>
        <taxon>Viridiplantae</taxon>
        <taxon>Streptophyta</taxon>
        <taxon>Embryophyta</taxon>
        <taxon>Tracheophyta</taxon>
        <taxon>Spermatophyta</taxon>
        <taxon>Magnoliopsida</taxon>
        <taxon>Liliopsida</taxon>
        <taxon>Zingiberales</taxon>
        <taxon>Zingiberaceae</taxon>
        <taxon>Zingiber</taxon>
    </lineage>
</organism>
<dbReference type="InterPro" id="IPR029063">
    <property type="entry name" value="SAM-dependent_MTases_sf"/>
</dbReference>
<dbReference type="Gene3D" id="3.40.50.150">
    <property type="entry name" value="Vaccinia Virus protein VP39"/>
    <property type="match status" value="2"/>
</dbReference>
<dbReference type="GO" id="GO:0005634">
    <property type="term" value="C:nucleus"/>
    <property type="evidence" value="ECO:0007669"/>
    <property type="project" value="TreeGrafter"/>
</dbReference>
<dbReference type="GO" id="GO:0031267">
    <property type="term" value="F:small GTPase binding"/>
    <property type="evidence" value="ECO:0007669"/>
    <property type="project" value="InterPro"/>
</dbReference>
<dbReference type="GO" id="GO:0044027">
    <property type="term" value="P:negative regulation of gene expression via chromosomal CpG island methylation"/>
    <property type="evidence" value="ECO:0007669"/>
    <property type="project" value="TreeGrafter"/>
</dbReference>
<dbReference type="PANTHER" id="PTHR10629:SF50">
    <property type="entry name" value="DNA (CYTOSINE-5)-METHYLTRANSFERASE CMT3"/>
    <property type="match status" value="1"/>
</dbReference>
<gene>
    <name evidence="2" type="ORF">ZIOFF_055925</name>
</gene>
<dbReference type="InterPro" id="IPR011989">
    <property type="entry name" value="ARM-like"/>
</dbReference>
<dbReference type="Gene3D" id="3.90.120.10">
    <property type="entry name" value="DNA Methylase, subunit A, domain 2"/>
    <property type="match status" value="1"/>
</dbReference>
<sequence>MSLSAADLHTVYSFLSNALSIDESTRKQAESALAQCENRPGFCTCLLEIIAARDSGCRDDALLLASVYFKNSISRYWRHRRDTSGIRNGEKNHIRTKLLLHLREENTQIAIQLAVLIPFPVVLLTSYGTFWFIGNADFASIPLPTHDVVVRGGTPNEFEQNIVAYNEDQHPQLEKKLLLENAISDLPVIGNYEDRDEMPYGRPPITEFQKFIRLSRIEALASGSIVERPIAKYPPFDPRPFQLNEDDYQQVCAIPKKKGANFRDLPGVRVGNDNIVEGDPEVERVYLPSGKPLVPDYAMSFIKGKSLKYTTTSFFLILYIQVGNAVAVPVARALGYARGQAHQGHRNSEPLLTLPRHFPVLDPSSATIEAEESG</sequence>
<protein>
    <recommendedName>
        <fullName evidence="1">Importin N-terminal domain-containing protein</fullName>
    </recommendedName>
</protein>
<proteinExistence type="predicted"/>
<dbReference type="GO" id="GO:0003886">
    <property type="term" value="F:DNA (cytosine-5-)-methyltransferase activity"/>
    <property type="evidence" value="ECO:0007669"/>
    <property type="project" value="TreeGrafter"/>
</dbReference>
<evidence type="ECO:0000259" key="1">
    <source>
        <dbReference type="PROSITE" id="PS50166"/>
    </source>
</evidence>
<dbReference type="InterPro" id="IPR016024">
    <property type="entry name" value="ARM-type_fold"/>
</dbReference>